<protein>
    <submittedName>
        <fullName evidence="1">MSMEG_0570 family protein</fullName>
    </submittedName>
</protein>
<evidence type="ECO:0000313" key="1">
    <source>
        <dbReference type="EMBL" id="SNY66087.1"/>
    </source>
</evidence>
<dbReference type="RefSeq" id="WP_097327460.1">
    <property type="nucleotide sequence ID" value="NZ_OBDY01000029.1"/>
</dbReference>
<accession>A0A285K247</accession>
<dbReference type="InterPro" id="IPR023846">
    <property type="entry name" value="CHP04042_MSMEG0570"/>
</dbReference>
<organism evidence="1 2">
    <name type="scientific">Paractinoplanes atraurantiacus</name>
    <dbReference type="NCBI Taxonomy" id="1036182"/>
    <lineage>
        <taxon>Bacteria</taxon>
        <taxon>Bacillati</taxon>
        <taxon>Actinomycetota</taxon>
        <taxon>Actinomycetes</taxon>
        <taxon>Micromonosporales</taxon>
        <taxon>Micromonosporaceae</taxon>
        <taxon>Paractinoplanes</taxon>
    </lineage>
</organism>
<dbReference type="Proteomes" id="UP000219612">
    <property type="component" value="Unassembled WGS sequence"/>
</dbReference>
<gene>
    <name evidence="1" type="ORF">SAMN05421748_12972</name>
</gene>
<name>A0A285K247_9ACTN</name>
<keyword evidence="2" id="KW-1185">Reference proteome</keyword>
<dbReference type="AlphaFoldDB" id="A0A285K247"/>
<dbReference type="NCBIfam" id="TIGR04042">
    <property type="entry name" value="MSMEG_0570_fam"/>
    <property type="match status" value="1"/>
</dbReference>
<proteinExistence type="predicted"/>
<dbReference type="OrthoDB" id="195104at2"/>
<reference evidence="1 2" key="1">
    <citation type="submission" date="2017-09" db="EMBL/GenBank/DDBJ databases">
        <authorList>
            <person name="Ehlers B."/>
            <person name="Leendertz F.H."/>
        </authorList>
    </citation>
    <scope>NUCLEOTIDE SEQUENCE [LARGE SCALE GENOMIC DNA]</scope>
    <source>
        <strain evidence="1 2">CGMCC 4.6857</strain>
    </source>
</reference>
<evidence type="ECO:0000313" key="2">
    <source>
        <dbReference type="Proteomes" id="UP000219612"/>
    </source>
</evidence>
<sequence>MPERYVLARWPDGTRQRIYSPSTVVEDYFSDDHEYAVADFVNRCRTALRIASDRVQQAYGFPCSRAAASLVQVEQHAVRHSTGAVTVEGIEA</sequence>
<dbReference type="EMBL" id="OBDY01000029">
    <property type="protein sequence ID" value="SNY66087.1"/>
    <property type="molecule type" value="Genomic_DNA"/>
</dbReference>